<evidence type="ECO:0000313" key="2">
    <source>
        <dbReference type="EMBL" id="KAL1843659.1"/>
    </source>
</evidence>
<comment type="caution">
    <text evidence="2">The sequence shown here is derived from an EMBL/GenBank/DDBJ whole genome shotgun (WGS) entry which is preliminary data.</text>
</comment>
<accession>A0ABR3VP20</accession>
<evidence type="ECO:0000256" key="1">
    <source>
        <dbReference type="SAM" id="MobiDB-lite"/>
    </source>
</evidence>
<protein>
    <submittedName>
        <fullName evidence="2">Uncharacterized protein</fullName>
    </submittedName>
</protein>
<reference evidence="2 3" key="1">
    <citation type="journal article" date="2024" name="Commun. Biol.">
        <title>Comparative genomic analysis of thermophilic fungi reveals convergent evolutionary adaptations and gene losses.</title>
        <authorList>
            <person name="Steindorff A.S."/>
            <person name="Aguilar-Pontes M.V."/>
            <person name="Robinson A.J."/>
            <person name="Andreopoulos B."/>
            <person name="LaButti K."/>
            <person name="Kuo A."/>
            <person name="Mondo S."/>
            <person name="Riley R."/>
            <person name="Otillar R."/>
            <person name="Haridas S."/>
            <person name="Lipzen A."/>
            <person name="Grimwood J."/>
            <person name="Schmutz J."/>
            <person name="Clum A."/>
            <person name="Reid I.D."/>
            <person name="Moisan M.C."/>
            <person name="Butler G."/>
            <person name="Nguyen T.T.M."/>
            <person name="Dewar K."/>
            <person name="Conant G."/>
            <person name="Drula E."/>
            <person name="Henrissat B."/>
            <person name="Hansel C."/>
            <person name="Singer S."/>
            <person name="Hutchinson M.I."/>
            <person name="de Vries R.P."/>
            <person name="Natvig D.O."/>
            <person name="Powell A.J."/>
            <person name="Tsang A."/>
            <person name="Grigoriev I.V."/>
        </authorList>
    </citation>
    <scope>NUCLEOTIDE SEQUENCE [LARGE SCALE GENOMIC DNA]</scope>
    <source>
        <strain evidence="2 3">ATCC 24622</strain>
    </source>
</reference>
<proteinExistence type="predicted"/>
<keyword evidence="3" id="KW-1185">Reference proteome</keyword>
<gene>
    <name evidence="2" type="ORF">VTK73DRAFT_2794</name>
</gene>
<name>A0ABR3VP20_9PEZI</name>
<dbReference type="Proteomes" id="UP001586593">
    <property type="component" value="Unassembled WGS sequence"/>
</dbReference>
<sequence length="197" mass="21016">MLADPRVSAGVAVIGCPDYMSLLSDRARLSKLSTYTADDGASFLGSRDFPPALIEACKKYDPKALLFGTDHVPPPPPASPTASEQDGRQRLEATLRARVRGKKFLLCSGAEDKVVPYQCGRPFVDWFKGAADAWFGARGEDAIVVRDVLYPGTGHTFSAAMIQDAVRFVVDVVAGGDGRVALAETAGGGEERRVSKI</sequence>
<dbReference type="Gene3D" id="3.40.50.1820">
    <property type="entry name" value="alpha/beta hydrolase"/>
    <property type="match status" value="1"/>
</dbReference>
<organism evidence="2 3">
    <name type="scientific">Phialemonium thermophilum</name>
    <dbReference type="NCBI Taxonomy" id="223376"/>
    <lineage>
        <taxon>Eukaryota</taxon>
        <taxon>Fungi</taxon>
        <taxon>Dikarya</taxon>
        <taxon>Ascomycota</taxon>
        <taxon>Pezizomycotina</taxon>
        <taxon>Sordariomycetes</taxon>
        <taxon>Sordariomycetidae</taxon>
        <taxon>Cephalothecales</taxon>
        <taxon>Cephalothecaceae</taxon>
        <taxon>Phialemonium</taxon>
    </lineage>
</organism>
<dbReference type="SUPFAM" id="SSF53474">
    <property type="entry name" value="alpha/beta-Hydrolases"/>
    <property type="match status" value="1"/>
</dbReference>
<dbReference type="EMBL" id="JAZHXJ010001807">
    <property type="protein sequence ID" value="KAL1843659.1"/>
    <property type="molecule type" value="Genomic_DNA"/>
</dbReference>
<evidence type="ECO:0000313" key="3">
    <source>
        <dbReference type="Proteomes" id="UP001586593"/>
    </source>
</evidence>
<dbReference type="InterPro" id="IPR029058">
    <property type="entry name" value="AB_hydrolase_fold"/>
</dbReference>
<feature type="region of interest" description="Disordered" evidence="1">
    <location>
        <begin position="69"/>
        <end position="88"/>
    </location>
</feature>